<dbReference type="GO" id="GO:0008270">
    <property type="term" value="F:zinc ion binding"/>
    <property type="evidence" value="ECO:0007669"/>
    <property type="project" value="InterPro"/>
</dbReference>
<evidence type="ECO:0000313" key="10">
    <source>
        <dbReference type="Proteomes" id="UP000487649"/>
    </source>
</evidence>
<evidence type="ECO:0000256" key="3">
    <source>
        <dbReference type="ARBA" id="ARBA00029741"/>
    </source>
</evidence>
<evidence type="ECO:0000256" key="6">
    <source>
        <dbReference type="PIRSR" id="PIRSR036894-2"/>
    </source>
</evidence>
<dbReference type="PANTHER" id="PTHR42742">
    <property type="entry name" value="TRANSCRIPTIONAL REPRESSOR MPRA"/>
    <property type="match status" value="1"/>
</dbReference>
<reference evidence="9 10" key="1">
    <citation type="journal article" date="2019" name="Nat. Med.">
        <title>A library of human gut bacterial isolates paired with longitudinal multiomics data enables mechanistic microbiome research.</title>
        <authorList>
            <person name="Poyet M."/>
            <person name="Groussin M."/>
            <person name="Gibbons S.M."/>
            <person name="Avila-Pacheco J."/>
            <person name="Jiang X."/>
            <person name="Kearney S.M."/>
            <person name="Perrotta A.R."/>
            <person name="Berdy B."/>
            <person name="Zhao S."/>
            <person name="Lieberman T.D."/>
            <person name="Swanson P.K."/>
            <person name="Smith M."/>
            <person name="Roesemann S."/>
            <person name="Alexander J.E."/>
            <person name="Rich S.A."/>
            <person name="Livny J."/>
            <person name="Vlamakis H."/>
            <person name="Clish C."/>
            <person name="Bullock K."/>
            <person name="Deik A."/>
            <person name="Scott J."/>
            <person name="Pierce K.A."/>
            <person name="Xavier R.J."/>
            <person name="Alm E.J."/>
        </authorList>
    </citation>
    <scope>NUCLEOTIDE SEQUENCE [LARGE SCALE GENOMIC DNA]</scope>
    <source>
        <strain evidence="9 10">BIOML-A198</strain>
    </source>
</reference>
<evidence type="ECO:0000259" key="8">
    <source>
        <dbReference type="Pfam" id="PF21621"/>
    </source>
</evidence>
<dbReference type="EMBL" id="WMQE01000030">
    <property type="protein sequence ID" value="MTK22139.1"/>
    <property type="molecule type" value="Genomic_DNA"/>
</dbReference>
<dbReference type="CDD" id="cd07010">
    <property type="entry name" value="cupin_PMI_type_I_N_bac"/>
    <property type="match status" value="1"/>
</dbReference>
<keyword evidence="9" id="KW-0413">Isomerase</keyword>
<dbReference type="GO" id="GO:0005975">
    <property type="term" value="P:carbohydrate metabolic process"/>
    <property type="evidence" value="ECO:0007669"/>
    <property type="project" value="InterPro"/>
</dbReference>
<accession>A0A9X5AQ73</accession>
<proteinExistence type="predicted"/>
<dbReference type="AlphaFoldDB" id="A0A9X5AQ73"/>
<evidence type="ECO:0000313" key="9">
    <source>
        <dbReference type="EMBL" id="MTK22139.1"/>
    </source>
</evidence>
<dbReference type="GO" id="GO:0004476">
    <property type="term" value="F:mannose-6-phosphate isomerase activity"/>
    <property type="evidence" value="ECO:0007669"/>
    <property type="project" value="InterPro"/>
</dbReference>
<evidence type="ECO:0000256" key="1">
    <source>
        <dbReference type="ARBA" id="ARBA00022723"/>
    </source>
</evidence>
<dbReference type="InterPro" id="IPR014628">
    <property type="entry name" value="Man6P_isomerase_Firm_short"/>
</dbReference>
<protein>
    <recommendedName>
        <fullName evidence="3">Phosphohexomutase</fullName>
    </recommendedName>
    <alternativeName>
        <fullName evidence="4">Phosphomannose isomerase</fullName>
    </alternativeName>
</protein>
<keyword evidence="2 5" id="KW-0862">Zinc</keyword>
<organism evidence="9 10">
    <name type="scientific">Turicibacter sanguinis</name>
    <dbReference type="NCBI Taxonomy" id="154288"/>
    <lineage>
        <taxon>Bacteria</taxon>
        <taxon>Bacillati</taxon>
        <taxon>Bacillota</taxon>
        <taxon>Erysipelotrichia</taxon>
        <taxon>Erysipelotrichales</taxon>
        <taxon>Turicibacteraceae</taxon>
        <taxon>Turicibacter</taxon>
    </lineage>
</organism>
<comment type="cofactor">
    <cofactor evidence="5">
        <name>Zn(2+)</name>
        <dbReference type="ChEBI" id="CHEBI:29105"/>
    </cofactor>
    <text evidence="5">Binds 1 zinc ion per subunit.</text>
</comment>
<dbReference type="Gene3D" id="2.60.120.10">
    <property type="entry name" value="Jelly Rolls"/>
    <property type="match status" value="2"/>
</dbReference>
<name>A0A9X5AQ73_9FIRM</name>
<dbReference type="PANTHER" id="PTHR42742:SF3">
    <property type="entry name" value="FRUCTOKINASE"/>
    <property type="match status" value="1"/>
</dbReference>
<gene>
    <name evidence="9" type="ORF">GMA92_12035</name>
</gene>
<feature type="binding site" evidence="5">
    <location>
        <position position="83"/>
    </location>
    <ligand>
        <name>Zn(2+)</name>
        <dbReference type="ChEBI" id="CHEBI:29105"/>
    </ligand>
</feature>
<dbReference type="RefSeq" id="WP_132942565.1">
    <property type="nucleotide sequence ID" value="NZ_CABJBH010000001.1"/>
</dbReference>
<keyword evidence="1 5" id="KW-0479">Metal-binding</keyword>
<evidence type="ECO:0000259" key="7">
    <source>
        <dbReference type="Pfam" id="PF20511"/>
    </source>
</evidence>
<dbReference type="SUPFAM" id="SSF51182">
    <property type="entry name" value="RmlC-like cupins"/>
    <property type="match status" value="1"/>
</dbReference>
<dbReference type="InterPro" id="IPR051804">
    <property type="entry name" value="Carb_Metab_Reg_Kinase/Isom"/>
</dbReference>
<dbReference type="InterPro" id="IPR046457">
    <property type="entry name" value="PMI_typeI_cat"/>
</dbReference>
<dbReference type="PIRSF" id="PIRSF036894">
    <property type="entry name" value="PMI_Firm_short"/>
    <property type="match status" value="1"/>
</dbReference>
<evidence type="ECO:0000256" key="4">
    <source>
        <dbReference type="ARBA" id="ARBA00030762"/>
    </source>
</evidence>
<feature type="binding site" evidence="5">
    <location>
        <position position="141"/>
    </location>
    <ligand>
        <name>Zn(2+)</name>
        <dbReference type="ChEBI" id="CHEBI:29105"/>
    </ligand>
</feature>
<dbReference type="Pfam" id="PF20511">
    <property type="entry name" value="PMI_typeI_cat"/>
    <property type="match status" value="1"/>
</dbReference>
<evidence type="ECO:0000256" key="2">
    <source>
        <dbReference type="ARBA" id="ARBA00022833"/>
    </source>
</evidence>
<dbReference type="InterPro" id="IPR049071">
    <property type="entry name" value="MPI_cupin_dom"/>
</dbReference>
<dbReference type="InterPro" id="IPR011051">
    <property type="entry name" value="RmlC_Cupin_sf"/>
</dbReference>
<dbReference type="Pfam" id="PF21621">
    <property type="entry name" value="MPI_cupin_dom"/>
    <property type="match status" value="1"/>
</dbReference>
<sequence length="268" mass="30392">MTKIIKLNPFYSEKVWGYEKWNLSTHRNGCSTLVDTNENLHDYLQKDLPILIKIIKADESLSVQVHPGDEFARKYENDNGKTECWYILEAEEGASLICGIKDGLNKEKFAKILEEGSVADYLGDISVKAGDMIYIPAGTIHAIKGGIKLLEVQQSSDVTYRLYDWGRDREMHIEKALEVIDYNPETNGGKIENFTKLETPYFNVEKIIVDGQYSDEVCGDFYTYTATKGCGVMKTDDQTIILNPEETVYLPKGIKYTIEGNLELIKTC</sequence>
<feature type="domain" description="Mannose-6-phosphate isomerase cupin" evidence="8">
    <location>
        <begin position="193"/>
        <end position="266"/>
    </location>
</feature>
<feature type="binding site" evidence="5">
    <location>
        <position position="66"/>
    </location>
    <ligand>
        <name>Zn(2+)</name>
        <dbReference type="ChEBI" id="CHEBI:29105"/>
    </ligand>
</feature>
<dbReference type="InterPro" id="IPR014710">
    <property type="entry name" value="RmlC-like_jellyroll"/>
</dbReference>
<feature type="active site" evidence="6">
    <location>
        <position position="161"/>
    </location>
</feature>
<dbReference type="GeneID" id="60058164"/>
<comment type="caution">
    <text evidence="9">The sequence shown here is derived from an EMBL/GenBank/DDBJ whole genome shotgun (WGS) entry which is preliminary data.</text>
</comment>
<evidence type="ECO:0000256" key="5">
    <source>
        <dbReference type="PIRSR" id="PIRSR036894-1"/>
    </source>
</evidence>
<dbReference type="Proteomes" id="UP000487649">
    <property type="component" value="Unassembled WGS sequence"/>
</dbReference>
<feature type="domain" description="Phosphomannose isomerase type I catalytic" evidence="7">
    <location>
        <begin position="36"/>
        <end position="83"/>
    </location>
</feature>